<keyword evidence="1" id="KW-0472">Membrane</keyword>
<accession>A0A2H0V9U7</accession>
<keyword evidence="1" id="KW-0812">Transmembrane</keyword>
<dbReference type="InterPro" id="IPR039564">
    <property type="entry name" value="Peptidase_C39-like"/>
</dbReference>
<dbReference type="AlphaFoldDB" id="A0A2H0V9U7"/>
<reference evidence="4" key="1">
    <citation type="submission" date="2017-09" db="EMBL/GenBank/DDBJ databases">
        <title>Depth-based differentiation of microbial function through sediment-hosted aquifers and enrichment of novel symbionts in the deep terrestrial subsurface.</title>
        <authorList>
            <person name="Probst A.J."/>
            <person name="Ladd B."/>
            <person name="Jarett J.K."/>
            <person name="Geller-Mcgrath D.E."/>
            <person name="Sieber C.M.K."/>
            <person name="Emerson J.B."/>
            <person name="Anantharaman K."/>
            <person name="Thomas B.C."/>
            <person name="Malmstrom R."/>
            <person name="Stieglmeier M."/>
            <person name="Klingl A."/>
            <person name="Woyke T."/>
            <person name="Ryan C.M."/>
            <person name="Banfield J.F."/>
        </authorList>
    </citation>
    <scope>NUCLEOTIDE SEQUENCE [LARGE SCALE GENOMIC DNA]</scope>
</reference>
<dbReference type="Pfam" id="PF13529">
    <property type="entry name" value="Peptidase_C39_2"/>
    <property type="match status" value="1"/>
</dbReference>
<evidence type="ECO:0000313" key="4">
    <source>
        <dbReference type="Proteomes" id="UP000229972"/>
    </source>
</evidence>
<evidence type="ECO:0000259" key="2">
    <source>
        <dbReference type="Pfam" id="PF13529"/>
    </source>
</evidence>
<proteinExistence type="predicted"/>
<feature type="domain" description="Peptidase C39-like" evidence="2">
    <location>
        <begin position="181"/>
        <end position="328"/>
    </location>
</feature>
<name>A0A2H0V9U7_9BACT</name>
<dbReference type="Proteomes" id="UP000229972">
    <property type="component" value="Unassembled WGS sequence"/>
</dbReference>
<sequence length="370" mass="42238">MSIIPLICYIFDMIKNKINLSVLTILACFLIIISFFSFSVTRAATLNKTISGYIFLQVEEHGEAWYIYPANQNRYYLGRPADAFEVMKKLSLGTKHDFIVNTEIFPDRLSGLILLDTESHGEAYYIYPLDHKKYYLGRPIDAWQIMRELGRGITNADLLKISTANINDNVIQTNNNTAILLNVPFTSQAPYGNWNDQRLQDGCEEASALMAIKWTQSIKSIGQQEANETILAASDYLLKKYGEYRDITAADAVNWIYKDYFNYQKVSLKQGVSREDIIAELKKANIVVAPMNGQVLGNPYFTPPGPEHHVLVIRGYDSVKDEFITNDPGTKHGELYRYDSTLLFNAIRNYPTGYQESFNTIKKDIIVIWK</sequence>
<dbReference type="Gene3D" id="3.90.70.10">
    <property type="entry name" value="Cysteine proteinases"/>
    <property type="match status" value="1"/>
</dbReference>
<evidence type="ECO:0000313" key="3">
    <source>
        <dbReference type="EMBL" id="PIR95877.1"/>
    </source>
</evidence>
<evidence type="ECO:0000256" key="1">
    <source>
        <dbReference type="SAM" id="Phobius"/>
    </source>
</evidence>
<organism evidence="3 4">
    <name type="scientific">Candidatus Falkowbacteria bacterium CG10_big_fil_rev_8_21_14_0_10_37_18</name>
    <dbReference type="NCBI Taxonomy" id="1974562"/>
    <lineage>
        <taxon>Bacteria</taxon>
        <taxon>Candidatus Falkowiibacteriota</taxon>
    </lineage>
</organism>
<protein>
    <recommendedName>
        <fullName evidence="2">Peptidase C39-like domain-containing protein</fullName>
    </recommendedName>
</protein>
<comment type="caution">
    <text evidence="3">The sequence shown here is derived from an EMBL/GenBank/DDBJ whole genome shotgun (WGS) entry which is preliminary data.</text>
</comment>
<dbReference type="EMBL" id="PFAL01000001">
    <property type="protein sequence ID" value="PIR95877.1"/>
    <property type="molecule type" value="Genomic_DNA"/>
</dbReference>
<feature type="transmembrane region" description="Helical" evidence="1">
    <location>
        <begin position="20"/>
        <end position="40"/>
    </location>
</feature>
<gene>
    <name evidence="3" type="ORF">COT93_00020</name>
</gene>
<keyword evidence="1" id="KW-1133">Transmembrane helix</keyword>